<evidence type="ECO:0000313" key="2">
    <source>
        <dbReference type="Proteomes" id="UP000485058"/>
    </source>
</evidence>
<comment type="caution">
    <text evidence="1">The sequence shown here is derived from an EMBL/GenBank/DDBJ whole genome shotgun (WGS) entry which is preliminary data.</text>
</comment>
<accession>A0A699ZK43</accession>
<dbReference type="EMBL" id="BLLF01002030">
    <property type="protein sequence ID" value="GFH22385.1"/>
    <property type="molecule type" value="Genomic_DNA"/>
</dbReference>
<organism evidence="1 2">
    <name type="scientific">Haematococcus lacustris</name>
    <name type="common">Green alga</name>
    <name type="synonym">Haematococcus pluvialis</name>
    <dbReference type="NCBI Taxonomy" id="44745"/>
    <lineage>
        <taxon>Eukaryota</taxon>
        <taxon>Viridiplantae</taxon>
        <taxon>Chlorophyta</taxon>
        <taxon>core chlorophytes</taxon>
        <taxon>Chlorophyceae</taxon>
        <taxon>CS clade</taxon>
        <taxon>Chlamydomonadales</taxon>
        <taxon>Haematococcaceae</taxon>
        <taxon>Haematococcus</taxon>
    </lineage>
</organism>
<dbReference type="AlphaFoldDB" id="A0A699ZK43"/>
<keyword evidence="2" id="KW-1185">Reference proteome</keyword>
<proteinExistence type="predicted"/>
<reference evidence="1 2" key="1">
    <citation type="submission" date="2020-02" db="EMBL/GenBank/DDBJ databases">
        <title>Draft genome sequence of Haematococcus lacustris strain NIES-144.</title>
        <authorList>
            <person name="Morimoto D."/>
            <person name="Nakagawa S."/>
            <person name="Yoshida T."/>
            <person name="Sawayama S."/>
        </authorList>
    </citation>
    <scope>NUCLEOTIDE SEQUENCE [LARGE SCALE GENOMIC DNA]</scope>
    <source>
        <strain evidence="1 2">NIES-144</strain>
    </source>
</reference>
<dbReference type="Proteomes" id="UP000485058">
    <property type="component" value="Unassembled WGS sequence"/>
</dbReference>
<evidence type="ECO:0000313" key="1">
    <source>
        <dbReference type="EMBL" id="GFH22385.1"/>
    </source>
</evidence>
<name>A0A699ZK43_HAELA</name>
<gene>
    <name evidence="1" type="ORF">HaLaN_19842</name>
</gene>
<protein>
    <submittedName>
        <fullName evidence="1">Uncharacterized protein</fullName>
    </submittedName>
</protein>
<sequence>MKCSTTYRVYSKPHQPLPLGNEIYAKLQAGLLSDFKRAAETAELTSTSGGHSRSRRLQVKCKLDRARLMPVTALPPGCRSQPSPPISK</sequence>